<dbReference type="NCBIfam" id="TIGR00507">
    <property type="entry name" value="aroE"/>
    <property type="match status" value="1"/>
</dbReference>
<feature type="binding site" evidence="8">
    <location>
        <position position="87"/>
    </location>
    <ligand>
        <name>shikimate</name>
        <dbReference type="ChEBI" id="CHEBI:36208"/>
    </ligand>
</feature>
<feature type="domain" description="Shikimate dehydrogenase substrate binding N-terminal" evidence="10">
    <location>
        <begin position="12"/>
        <end position="89"/>
    </location>
</feature>
<dbReference type="GO" id="GO:0009423">
    <property type="term" value="P:chorismate biosynthetic process"/>
    <property type="evidence" value="ECO:0007669"/>
    <property type="project" value="UniProtKB-UniRule"/>
</dbReference>
<feature type="active site" description="Proton acceptor" evidence="8">
    <location>
        <position position="66"/>
    </location>
</feature>
<evidence type="ECO:0000256" key="5">
    <source>
        <dbReference type="ARBA" id="ARBA00023002"/>
    </source>
</evidence>
<feature type="binding site" evidence="8">
    <location>
        <position position="102"/>
    </location>
    <ligand>
        <name>shikimate</name>
        <dbReference type="ChEBI" id="CHEBI:36208"/>
    </ligand>
</feature>
<feature type="domain" description="SDH C-terminal" evidence="11">
    <location>
        <begin position="240"/>
        <end position="269"/>
    </location>
</feature>
<dbReference type="GO" id="GO:0009073">
    <property type="term" value="P:aromatic amino acid family biosynthetic process"/>
    <property type="evidence" value="ECO:0007669"/>
    <property type="project" value="UniProtKB-KW"/>
</dbReference>
<comment type="subunit">
    <text evidence="8">Homodimer.</text>
</comment>
<dbReference type="OrthoDB" id="9792692at2"/>
<dbReference type="Gene3D" id="3.40.50.10860">
    <property type="entry name" value="Leucine Dehydrogenase, chain A, domain 1"/>
    <property type="match status" value="1"/>
</dbReference>
<dbReference type="PANTHER" id="PTHR21089:SF1">
    <property type="entry name" value="BIFUNCTIONAL 3-DEHYDROQUINATE DEHYDRATASE_SHIKIMATE DEHYDROGENASE, CHLOROPLASTIC"/>
    <property type="match status" value="1"/>
</dbReference>
<dbReference type="Pfam" id="PF08501">
    <property type="entry name" value="Shikimate_dh_N"/>
    <property type="match status" value="1"/>
</dbReference>
<evidence type="ECO:0000256" key="7">
    <source>
        <dbReference type="ARBA" id="ARBA00049442"/>
    </source>
</evidence>
<comment type="caution">
    <text evidence="12">The sequence shown here is derived from an EMBL/GenBank/DDBJ whole genome shotgun (WGS) entry which is preliminary data.</text>
</comment>
<dbReference type="InterPro" id="IPR036291">
    <property type="entry name" value="NAD(P)-bd_dom_sf"/>
</dbReference>
<dbReference type="GO" id="GO:0050661">
    <property type="term" value="F:NADP binding"/>
    <property type="evidence" value="ECO:0007669"/>
    <property type="project" value="InterPro"/>
</dbReference>
<evidence type="ECO:0000256" key="6">
    <source>
        <dbReference type="ARBA" id="ARBA00023141"/>
    </source>
</evidence>
<keyword evidence="13" id="KW-1185">Reference proteome</keyword>
<dbReference type="GO" id="GO:0004764">
    <property type="term" value="F:shikimate 3-dehydrogenase (NADP+) activity"/>
    <property type="evidence" value="ECO:0007669"/>
    <property type="project" value="UniProtKB-UniRule"/>
</dbReference>
<gene>
    <name evidence="8" type="primary">aroE</name>
    <name evidence="12" type="ORF">X474_17365</name>
</gene>
<evidence type="ECO:0000313" key="12">
    <source>
        <dbReference type="EMBL" id="KIX12797.1"/>
    </source>
</evidence>
<feature type="binding site" evidence="8">
    <location>
        <position position="240"/>
    </location>
    <ligand>
        <name>NADP(+)</name>
        <dbReference type="ChEBI" id="CHEBI:58349"/>
    </ligand>
</feature>
<keyword evidence="3 8" id="KW-0028">Amino-acid biosynthesis</keyword>
<comment type="pathway">
    <text evidence="1 8">Metabolic intermediate biosynthesis; chorismate biosynthesis; chorismate from D-erythrose 4-phosphate and phosphoenolpyruvate: step 4/7.</text>
</comment>
<evidence type="ECO:0000259" key="11">
    <source>
        <dbReference type="Pfam" id="PF18317"/>
    </source>
</evidence>
<comment type="catalytic activity">
    <reaction evidence="7 8">
        <text>shikimate + NADP(+) = 3-dehydroshikimate + NADPH + H(+)</text>
        <dbReference type="Rhea" id="RHEA:17737"/>
        <dbReference type="ChEBI" id="CHEBI:15378"/>
        <dbReference type="ChEBI" id="CHEBI:16630"/>
        <dbReference type="ChEBI" id="CHEBI:36208"/>
        <dbReference type="ChEBI" id="CHEBI:57783"/>
        <dbReference type="ChEBI" id="CHEBI:58349"/>
        <dbReference type="EC" id="1.1.1.25"/>
    </reaction>
</comment>
<dbReference type="InParanoid" id="A0A0D2GCV3"/>
<feature type="binding site" evidence="8">
    <location>
        <position position="219"/>
    </location>
    <ligand>
        <name>shikimate</name>
        <dbReference type="ChEBI" id="CHEBI:36208"/>
    </ligand>
</feature>
<evidence type="ECO:0000256" key="1">
    <source>
        <dbReference type="ARBA" id="ARBA00004871"/>
    </source>
</evidence>
<protein>
    <recommendedName>
        <fullName evidence="2 8">Shikimate dehydrogenase (NADP(+))</fullName>
        <shortName evidence="8">SDH</shortName>
        <ecNumber evidence="2 8">1.1.1.25</ecNumber>
    </recommendedName>
</protein>
<dbReference type="PATRIC" id="fig|1429043.3.peg.3675"/>
<sequence length="271" mass="28806">MKVFAVLGDQRAKASLSPQMHNQALFKAGINGRYVSFCVEPARLGQAVEGLFALGLAGANVTVPHKQKVIPFLQGLSDEAGSLGAVNTIEFTDNGMIGHNTDVPGFVRALEQAGFNPFNRRCLVMGAGGAARAVVAGLRQAKAKEIMVAARQKSRAEALCRDLGGTPLGIADWGRAAKGTDLLVNAASVSTRTESPELAALLSETPDQARPAVIMDLNYGRKGNLWQALARQKNAVFQDGLVMLAEQARLSFEIWTGVLPPTSHFLSALEQ</sequence>
<dbReference type="RefSeq" id="WP_044350170.1">
    <property type="nucleotide sequence ID" value="NZ_AZAC01000023.1"/>
</dbReference>
<dbReference type="SUPFAM" id="SSF51735">
    <property type="entry name" value="NAD(P)-binding Rossmann-fold domains"/>
    <property type="match status" value="1"/>
</dbReference>
<feature type="binding site" evidence="8">
    <location>
        <position position="217"/>
    </location>
    <ligand>
        <name>NADP(+)</name>
        <dbReference type="ChEBI" id="CHEBI:58349"/>
    </ligand>
</feature>
<name>A0A0D2GCV3_9BACT</name>
<evidence type="ECO:0000256" key="3">
    <source>
        <dbReference type="ARBA" id="ARBA00022605"/>
    </source>
</evidence>
<dbReference type="Pfam" id="PF01488">
    <property type="entry name" value="Shikimate_DH"/>
    <property type="match status" value="1"/>
</dbReference>
<dbReference type="Proteomes" id="UP000032233">
    <property type="component" value="Unassembled WGS sequence"/>
</dbReference>
<evidence type="ECO:0000259" key="10">
    <source>
        <dbReference type="Pfam" id="PF08501"/>
    </source>
</evidence>
<dbReference type="GO" id="GO:0008652">
    <property type="term" value="P:amino acid biosynthetic process"/>
    <property type="evidence" value="ECO:0007669"/>
    <property type="project" value="UniProtKB-KW"/>
</dbReference>
<dbReference type="FunCoup" id="A0A0D2GCV3">
    <property type="interactions" value="180"/>
</dbReference>
<dbReference type="SUPFAM" id="SSF53223">
    <property type="entry name" value="Aminoacid dehydrogenase-like, N-terminal domain"/>
    <property type="match status" value="1"/>
</dbReference>
<feature type="binding site" evidence="8">
    <location>
        <position position="62"/>
    </location>
    <ligand>
        <name>shikimate</name>
        <dbReference type="ChEBI" id="CHEBI:36208"/>
    </ligand>
</feature>
<comment type="similarity">
    <text evidence="8">Belongs to the shikimate dehydrogenase family.</text>
</comment>
<dbReference type="AlphaFoldDB" id="A0A0D2GCV3"/>
<evidence type="ECO:0000256" key="8">
    <source>
        <dbReference type="HAMAP-Rule" id="MF_00222"/>
    </source>
</evidence>
<dbReference type="UniPathway" id="UPA00053">
    <property type="reaction ID" value="UER00087"/>
</dbReference>
<dbReference type="InterPro" id="IPR006151">
    <property type="entry name" value="Shikm_DH/Glu-tRNA_Rdtase"/>
</dbReference>
<dbReference type="GO" id="GO:0019632">
    <property type="term" value="P:shikimate metabolic process"/>
    <property type="evidence" value="ECO:0007669"/>
    <property type="project" value="InterPro"/>
</dbReference>
<dbReference type="InterPro" id="IPR041121">
    <property type="entry name" value="SDH_C"/>
</dbReference>
<dbReference type="HAMAP" id="MF_00222">
    <property type="entry name" value="Shikimate_DH_AroE"/>
    <property type="match status" value="1"/>
</dbReference>
<accession>A0A0D2GCV3</accession>
<dbReference type="InterPro" id="IPR022893">
    <property type="entry name" value="Shikimate_DH_fam"/>
</dbReference>
<dbReference type="Gene3D" id="3.40.50.720">
    <property type="entry name" value="NAD(P)-binding Rossmann-like Domain"/>
    <property type="match status" value="1"/>
</dbReference>
<comment type="caution">
    <text evidence="8">Lacks conserved residue(s) required for the propagation of feature annotation.</text>
</comment>
<keyword evidence="4 8" id="KW-0521">NADP</keyword>
<comment type="function">
    <text evidence="8">Involved in the biosynthesis of the chorismate, which leads to the biosynthesis of aromatic amino acids. Catalyzes the reversible NADPH linked reduction of 3-dehydroshikimate (DHSA) to yield shikimate (SA).</text>
</comment>
<dbReference type="PANTHER" id="PTHR21089">
    <property type="entry name" value="SHIKIMATE DEHYDROGENASE"/>
    <property type="match status" value="1"/>
</dbReference>
<evidence type="ECO:0000256" key="2">
    <source>
        <dbReference type="ARBA" id="ARBA00012962"/>
    </source>
</evidence>
<feature type="binding site" evidence="8">
    <location>
        <begin position="126"/>
        <end position="130"/>
    </location>
    <ligand>
        <name>NADP(+)</name>
        <dbReference type="ChEBI" id="CHEBI:58349"/>
    </ligand>
</feature>
<reference evidence="12 13" key="1">
    <citation type="submission" date="2013-11" db="EMBL/GenBank/DDBJ databases">
        <title>Metagenomic analysis of a methanogenic consortium involved in long chain n-alkane degradation.</title>
        <authorList>
            <person name="Davidova I.A."/>
            <person name="Callaghan A.V."/>
            <person name="Wawrik B."/>
            <person name="Pruitt S."/>
            <person name="Marks C."/>
            <person name="Duncan K.E."/>
            <person name="Suflita J.M."/>
        </authorList>
    </citation>
    <scope>NUCLEOTIDE SEQUENCE [LARGE SCALE GENOMIC DNA]</scope>
    <source>
        <strain evidence="12 13">SPR</strain>
    </source>
</reference>
<keyword evidence="6 8" id="KW-0057">Aromatic amino acid biosynthesis</keyword>
<dbReference type="EMBL" id="AZAC01000023">
    <property type="protein sequence ID" value="KIX12797.1"/>
    <property type="molecule type" value="Genomic_DNA"/>
</dbReference>
<evidence type="ECO:0000313" key="13">
    <source>
        <dbReference type="Proteomes" id="UP000032233"/>
    </source>
</evidence>
<evidence type="ECO:0000259" key="9">
    <source>
        <dbReference type="Pfam" id="PF01488"/>
    </source>
</evidence>
<dbReference type="STRING" id="1429043.X474_17365"/>
<evidence type="ECO:0000256" key="4">
    <source>
        <dbReference type="ARBA" id="ARBA00022857"/>
    </source>
</evidence>
<dbReference type="InterPro" id="IPR011342">
    <property type="entry name" value="Shikimate_DH"/>
</dbReference>
<feature type="binding site" evidence="8">
    <location>
        <position position="78"/>
    </location>
    <ligand>
        <name>NADP(+)</name>
        <dbReference type="ChEBI" id="CHEBI:58349"/>
    </ligand>
</feature>
<organism evidence="12 13">
    <name type="scientific">Dethiosulfatarculus sandiegensis</name>
    <dbReference type="NCBI Taxonomy" id="1429043"/>
    <lineage>
        <taxon>Bacteria</taxon>
        <taxon>Pseudomonadati</taxon>
        <taxon>Thermodesulfobacteriota</taxon>
        <taxon>Desulfarculia</taxon>
        <taxon>Desulfarculales</taxon>
        <taxon>Desulfarculaceae</taxon>
        <taxon>Dethiosulfatarculus</taxon>
    </lineage>
</organism>
<dbReference type="EC" id="1.1.1.25" evidence="2 8"/>
<keyword evidence="5 8" id="KW-0560">Oxidoreductase</keyword>
<dbReference type="InterPro" id="IPR046346">
    <property type="entry name" value="Aminoacid_DH-like_N_sf"/>
</dbReference>
<dbReference type="InterPro" id="IPR013708">
    <property type="entry name" value="Shikimate_DH-bd_N"/>
</dbReference>
<feature type="binding site" evidence="8">
    <location>
        <begin position="15"/>
        <end position="17"/>
    </location>
    <ligand>
        <name>shikimate</name>
        <dbReference type="ChEBI" id="CHEBI:36208"/>
    </ligand>
</feature>
<proteinExistence type="inferred from homology"/>
<feature type="binding site" evidence="8">
    <location>
        <position position="247"/>
    </location>
    <ligand>
        <name>shikimate</name>
        <dbReference type="ChEBI" id="CHEBI:36208"/>
    </ligand>
</feature>
<dbReference type="Pfam" id="PF18317">
    <property type="entry name" value="SDH_C"/>
    <property type="match status" value="1"/>
</dbReference>
<feature type="domain" description="Quinate/shikimate 5-dehydrogenase/glutamyl-tRNA reductase" evidence="9">
    <location>
        <begin position="119"/>
        <end position="217"/>
    </location>
</feature>
<dbReference type="GO" id="GO:0005829">
    <property type="term" value="C:cytosol"/>
    <property type="evidence" value="ECO:0007669"/>
    <property type="project" value="TreeGrafter"/>
</dbReference>